<accession>A0AAW2YC39</accession>
<dbReference type="AlphaFoldDB" id="A0AAW2YC39"/>
<dbReference type="PANTHER" id="PTHR33116">
    <property type="entry name" value="REVERSE TRANSCRIPTASE ZINC-BINDING DOMAIN-CONTAINING PROTEIN-RELATED-RELATED"/>
    <property type="match status" value="1"/>
</dbReference>
<dbReference type="EMBL" id="JACGWN010000001">
    <property type="protein sequence ID" value="KAL0463236.1"/>
    <property type="molecule type" value="Genomic_DNA"/>
</dbReference>
<evidence type="ECO:0008006" key="2">
    <source>
        <dbReference type="Google" id="ProtNLM"/>
    </source>
</evidence>
<proteinExistence type="predicted"/>
<protein>
    <recommendedName>
        <fullName evidence="2">Reverse transcriptase domain-containing protein</fullName>
    </recommendedName>
</protein>
<reference evidence="1" key="2">
    <citation type="journal article" date="2024" name="Plant">
        <title>Genomic evolution and insights into agronomic trait innovations of Sesamum species.</title>
        <authorList>
            <person name="Miao H."/>
            <person name="Wang L."/>
            <person name="Qu L."/>
            <person name="Liu H."/>
            <person name="Sun Y."/>
            <person name="Le M."/>
            <person name="Wang Q."/>
            <person name="Wei S."/>
            <person name="Zheng Y."/>
            <person name="Lin W."/>
            <person name="Duan Y."/>
            <person name="Cao H."/>
            <person name="Xiong S."/>
            <person name="Wang X."/>
            <person name="Wei L."/>
            <person name="Li C."/>
            <person name="Ma Q."/>
            <person name="Ju M."/>
            <person name="Zhao R."/>
            <person name="Li G."/>
            <person name="Mu C."/>
            <person name="Tian Q."/>
            <person name="Mei H."/>
            <person name="Zhang T."/>
            <person name="Gao T."/>
            <person name="Zhang H."/>
        </authorList>
    </citation>
    <scope>NUCLEOTIDE SEQUENCE</scope>
    <source>
        <strain evidence="1">KEN1</strain>
    </source>
</reference>
<organism evidence="1">
    <name type="scientific">Sesamum latifolium</name>
    <dbReference type="NCBI Taxonomy" id="2727402"/>
    <lineage>
        <taxon>Eukaryota</taxon>
        <taxon>Viridiplantae</taxon>
        <taxon>Streptophyta</taxon>
        <taxon>Embryophyta</taxon>
        <taxon>Tracheophyta</taxon>
        <taxon>Spermatophyta</taxon>
        <taxon>Magnoliopsida</taxon>
        <taxon>eudicotyledons</taxon>
        <taxon>Gunneridae</taxon>
        <taxon>Pentapetalae</taxon>
        <taxon>asterids</taxon>
        <taxon>lamiids</taxon>
        <taxon>Lamiales</taxon>
        <taxon>Pedaliaceae</taxon>
        <taxon>Sesamum</taxon>
    </lineage>
</organism>
<evidence type="ECO:0000313" key="1">
    <source>
        <dbReference type="EMBL" id="KAL0463236.1"/>
    </source>
</evidence>
<gene>
    <name evidence="1" type="ORF">Slati_0211200</name>
</gene>
<name>A0AAW2YC39_9LAMI</name>
<comment type="caution">
    <text evidence="1">The sequence shown here is derived from an EMBL/GenBank/DDBJ whole genome shotgun (WGS) entry which is preliminary data.</text>
</comment>
<dbReference type="PANTHER" id="PTHR33116:SF86">
    <property type="entry name" value="REVERSE TRANSCRIPTASE DOMAIN-CONTAINING PROTEIN"/>
    <property type="match status" value="1"/>
</dbReference>
<reference evidence="1" key="1">
    <citation type="submission" date="2020-06" db="EMBL/GenBank/DDBJ databases">
        <authorList>
            <person name="Li T."/>
            <person name="Hu X."/>
            <person name="Zhang T."/>
            <person name="Song X."/>
            <person name="Zhang H."/>
            <person name="Dai N."/>
            <person name="Sheng W."/>
            <person name="Hou X."/>
            <person name="Wei L."/>
        </authorList>
    </citation>
    <scope>NUCLEOTIDE SEQUENCE</scope>
    <source>
        <strain evidence="1">KEN1</strain>
        <tissue evidence="1">Leaf</tissue>
    </source>
</reference>
<sequence length="327" mass="37384">MAEDLLRTYTEAEDNHSYPISFVPGRLITDNVLLAFESNHFLNTYSKGQKHFMNLKLDISKAYDRVEWSFTRRVLVPNLVLSFPRGDSVTGTLHPLICFYFVQSDLVRFFGRSLIGDQSWGWRFILVLPASPIYSWSTTPCRNTPLNTQRSLAEVLGLRLENKHEGWHEKSLSQAGKAVLIQAMVQAIPPYAMSCFKLPKTLLQEFQALAANYFWHNGDRWRIHWLAWDQMCRNKLESGLGCRNVKAFNLALLAKQLWVVEFTRNYLVALTAHGEALTKETSAPLENQVRWIHPPPDSIKINFNGGFLMVGEPWVLGFLPAMSPITA</sequence>